<comment type="caution">
    <text evidence="2">The sequence shown here is derived from an EMBL/GenBank/DDBJ whole genome shotgun (WGS) entry which is preliminary data.</text>
</comment>
<sequence>MGYGKGSKDRDEPKDKESSVGTKTGRKIKVEIRPDKKVKVGPSLAGKKRRCVEESARRKECLRLRKARRVLEFEQDAEGGELSSIESWLPRGMAGGAVIVSVDLIVALGRDAPVIFECGRGAVVLWVSRLSGP</sequence>
<evidence type="ECO:0000256" key="1">
    <source>
        <dbReference type="SAM" id="MobiDB-lite"/>
    </source>
</evidence>
<feature type="compositionally biased region" description="Basic and acidic residues" evidence="1">
    <location>
        <begin position="1"/>
        <end position="18"/>
    </location>
</feature>
<dbReference type="AlphaFoldDB" id="A0A2I0JKK8"/>
<feature type="region of interest" description="Disordered" evidence="1">
    <location>
        <begin position="1"/>
        <end position="28"/>
    </location>
</feature>
<name>A0A2I0JKK8_PUNGR</name>
<keyword evidence="3" id="KW-1185">Reference proteome</keyword>
<organism evidence="2 3">
    <name type="scientific">Punica granatum</name>
    <name type="common">Pomegranate</name>
    <dbReference type="NCBI Taxonomy" id="22663"/>
    <lineage>
        <taxon>Eukaryota</taxon>
        <taxon>Viridiplantae</taxon>
        <taxon>Streptophyta</taxon>
        <taxon>Embryophyta</taxon>
        <taxon>Tracheophyta</taxon>
        <taxon>Spermatophyta</taxon>
        <taxon>Magnoliopsida</taxon>
        <taxon>eudicotyledons</taxon>
        <taxon>Gunneridae</taxon>
        <taxon>Pentapetalae</taxon>
        <taxon>rosids</taxon>
        <taxon>malvids</taxon>
        <taxon>Myrtales</taxon>
        <taxon>Lythraceae</taxon>
        <taxon>Punica</taxon>
    </lineage>
</organism>
<evidence type="ECO:0000313" key="3">
    <source>
        <dbReference type="Proteomes" id="UP000233551"/>
    </source>
</evidence>
<dbReference type="EMBL" id="PGOL01001567">
    <property type="protein sequence ID" value="PKI56825.1"/>
    <property type="molecule type" value="Genomic_DNA"/>
</dbReference>
<accession>A0A2I0JKK8</accession>
<dbReference type="Proteomes" id="UP000233551">
    <property type="component" value="Unassembled WGS sequence"/>
</dbReference>
<reference evidence="2 3" key="1">
    <citation type="submission" date="2017-11" db="EMBL/GenBank/DDBJ databases">
        <title>De-novo sequencing of pomegranate (Punica granatum L.) genome.</title>
        <authorList>
            <person name="Akparov Z."/>
            <person name="Amiraslanov A."/>
            <person name="Hajiyeva S."/>
            <person name="Abbasov M."/>
            <person name="Kaur K."/>
            <person name="Hamwieh A."/>
            <person name="Solovyev V."/>
            <person name="Salamov A."/>
            <person name="Braich B."/>
            <person name="Kosarev P."/>
            <person name="Mahmoud A."/>
            <person name="Hajiyev E."/>
            <person name="Babayeva S."/>
            <person name="Izzatullayeva V."/>
            <person name="Mammadov A."/>
            <person name="Mammadov A."/>
            <person name="Sharifova S."/>
            <person name="Ojaghi J."/>
            <person name="Eynullazada K."/>
            <person name="Bayramov B."/>
            <person name="Abdulazimova A."/>
            <person name="Shahmuradov I."/>
        </authorList>
    </citation>
    <scope>NUCLEOTIDE SEQUENCE [LARGE SCALE GENOMIC DNA]</scope>
    <source>
        <strain evidence="3">cv. AG2017</strain>
        <tissue evidence="2">Leaf</tissue>
    </source>
</reference>
<gene>
    <name evidence="2" type="ORF">CRG98_022783</name>
</gene>
<protein>
    <submittedName>
        <fullName evidence="2">Uncharacterized protein</fullName>
    </submittedName>
</protein>
<proteinExistence type="predicted"/>
<evidence type="ECO:0000313" key="2">
    <source>
        <dbReference type="EMBL" id="PKI56825.1"/>
    </source>
</evidence>